<dbReference type="EMBL" id="QFOI01000311">
    <property type="protein sequence ID" value="PZP44503.1"/>
    <property type="molecule type" value="Genomic_DNA"/>
</dbReference>
<evidence type="ECO:0000313" key="2">
    <source>
        <dbReference type="EMBL" id="PZP44503.1"/>
    </source>
</evidence>
<reference evidence="2 3" key="1">
    <citation type="submission" date="2017-11" db="EMBL/GenBank/DDBJ databases">
        <title>Infants hospitalized years apart are colonized by the same room-sourced microbial strains.</title>
        <authorList>
            <person name="Brooks B."/>
            <person name="Olm M.R."/>
            <person name="Firek B.A."/>
            <person name="Baker R."/>
            <person name="Thomas B.C."/>
            <person name="Morowitz M.J."/>
            <person name="Banfield J.F."/>
        </authorList>
    </citation>
    <scope>NUCLEOTIDE SEQUENCE [LARGE SCALE GENOMIC DNA]</scope>
    <source>
        <strain evidence="2">S2_009_000_R2_76</strain>
    </source>
</reference>
<keyword evidence="1" id="KW-0732">Signal</keyword>
<comment type="caution">
    <text evidence="2">The sequence shown here is derived from an EMBL/GenBank/DDBJ whole genome shotgun (WGS) entry which is preliminary data.</text>
</comment>
<feature type="signal peptide" evidence="1">
    <location>
        <begin position="1"/>
        <end position="26"/>
    </location>
</feature>
<feature type="non-terminal residue" evidence="2">
    <location>
        <position position="151"/>
    </location>
</feature>
<feature type="chain" id="PRO_5016154795" evidence="1">
    <location>
        <begin position="27"/>
        <end position="151"/>
    </location>
</feature>
<proteinExistence type="predicted"/>
<accession>A0A2W5EPU2</accession>
<gene>
    <name evidence="2" type="ORF">DI598_14410</name>
</gene>
<dbReference type="AlphaFoldDB" id="A0A2W5EPU2"/>
<dbReference type="SUPFAM" id="SSF56954">
    <property type="entry name" value="Outer membrane efflux proteins (OEP)"/>
    <property type="match status" value="1"/>
</dbReference>
<protein>
    <submittedName>
        <fullName evidence="2">TolC family protein</fullName>
    </submittedName>
</protein>
<dbReference type="Gene3D" id="1.20.1600.10">
    <property type="entry name" value="Outer membrane efflux proteins (OEP)"/>
    <property type="match status" value="1"/>
</dbReference>
<evidence type="ECO:0000313" key="3">
    <source>
        <dbReference type="Proteomes" id="UP000249645"/>
    </source>
</evidence>
<dbReference type="Proteomes" id="UP000249645">
    <property type="component" value="Unassembled WGS sequence"/>
</dbReference>
<organism evidence="2 3">
    <name type="scientific">Pseudopedobacter saltans</name>
    <dbReference type="NCBI Taxonomy" id="151895"/>
    <lineage>
        <taxon>Bacteria</taxon>
        <taxon>Pseudomonadati</taxon>
        <taxon>Bacteroidota</taxon>
        <taxon>Sphingobacteriia</taxon>
        <taxon>Sphingobacteriales</taxon>
        <taxon>Sphingobacteriaceae</taxon>
        <taxon>Pseudopedobacter</taxon>
    </lineage>
</organism>
<dbReference type="PROSITE" id="PS51257">
    <property type="entry name" value="PROKAR_LIPOPROTEIN"/>
    <property type="match status" value="1"/>
</dbReference>
<sequence length="151" mass="16656">MRKIVLVLRSCVCLLGLLISCGAVKAQDINSKDSLSLTLDAVDGKFISNNLSLLAQRYNIDVQKAQVIQAKLYPNPNVSVDQIAYNQHSKSILPFSQNGEFTAAVSQLIILAGKRNKSVKLAQANVTLSEVQFMDLVRTLKYAVHSDFYNL</sequence>
<evidence type="ECO:0000256" key="1">
    <source>
        <dbReference type="SAM" id="SignalP"/>
    </source>
</evidence>
<name>A0A2W5EPU2_9SPHI</name>
<dbReference type="GO" id="GO:0015562">
    <property type="term" value="F:efflux transmembrane transporter activity"/>
    <property type="evidence" value="ECO:0007669"/>
    <property type="project" value="InterPro"/>
</dbReference>